<gene>
    <name evidence="3" type="ORF">M972_11171</name>
</gene>
<dbReference type="InterPro" id="IPR023577">
    <property type="entry name" value="CYTH_domain"/>
</dbReference>
<dbReference type="PANTHER" id="PTHR40114">
    <property type="entry name" value="SLR0698 PROTEIN"/>
    <property type="match status" value="1"/>
</dbReference>
<organism evidence="3 4">
    <name type="scientific">Acetivibrio thermocellus AD2</name>
    <dbReference type="NCBI Taxonomy" id="1138384"/>
    <lineage>
        <taxon>Bacteria</taxon>
        <taxon>Bacillati</taxon>
        <taxon>Bacillota</taxon>
        <taxon>Clostridia</taxon>
        <taxon>Eubacteriales</taxon>
        <taxon>Oscillospiraceae</taxon>
        <taxon>Acetivibrio</taxon>
    </lineage>
</organism>
<evidence type="ECO:0000256" key="1">
    <source>
        <dbReference type="PIRSR" id="PIRSR016487-1"/>
    </source>
</evidence>
<dbReference type="PANTHER" id="PTHR40114:SF1">
    <property type="entry name" value="SLR0698 PROTEIN"/>
    <property type="match status" value="1"/>
</dbReference>
<dbReference type="Proteomes" id="UP000223596">
    <property type="component" value="Unassembled WGS sequence"/>
</dbReference>
<proteinExistence type="predicted"/>
<dbReference type="CDD" id="cd07891">
    <property type="entry name" value="CYTH-like_CthTTM-like_1"/>
    <property type="match status" value="1"/>
</dbReference>
<dbReference type="InterPro" id="IPR033469">
    <property type="entry name" value="CYTH-like_dom_sf"/>
</dbReference>
<dbReference type="PROSITE" id="PS51707">
    <property type="entry name" value="CYTH"/>
    <property type="match status" value="1"/>
</dbReference>
<accession>A0AB36TBM5</accession>
<dbReference type="EMBL" id="PDBW01000001">
    <property type="protein sequence ID" value="PFH01439.1"/>
    <property type="molecule type" value="Genomic_DNA"/>
</dbReference>
<dbReference type="SMART" id="SM01118">
    <property type="entry name" value="CYTH"/>
    <property type="match status" value="1"/>
</dbReference>
<reference evidence="3 4" key="1">
    <citation type="submission" date="2017-09" db="EMBL/GenBank/DDBJ databases">
        <title>Evaluation of Pacific Biosciences Sequencing Technology to Finishing C. thermocellum Genome Sequences.</title>
        <authorList>
            <person name="Brown S."/>
        </authorList>
    </citation>
    <scope>NUCLEOTIDE SEQUENCE [LARGE SCALE GENOMIC DNA]</scope>
    <source>
        <strain evidence="3 4">AD2</strain>
    </source>
</reference>
<evidence type="ECO:0000313" key="3">
    <source>
        <dbReference type="EMBL" id="PFH01439.1"/>
    </source>
</evidence>
<protein>
    <submittedName>
        <fullName evidence="3">Adenylate cyclase</fullName>
    </submittedName>
</protein>
<dbReference type="PIRSF" id="PIRSF016487">
    <property type="entry name" value="CYTH_UCP016487"/>
    <property type="match status" value="1"/>
</dbReference>
<dbReference type="InterPro" id="IPR012042">
    <property type="entry name" value="NeuTTM/CthTTM-like"/>
</dbReference>
<evidence type="ECO:0000313" key="4">
    <source>
        <dbReference type="Proteomes" id="UP000223596"/>
    </source>
</evidence>
<dbReference type="SUPFAM" id="SSF55154">
    <property type="entry name" value="CYTH-like phosphatases"/>
    <property type="match status" value="1"/>
</dbReference>
<dbReference type="RefSeq" id="WP_003513009.1">
    <property type="nucleotide sequence ID" value="NZ_CP013828.1"/>
</dbReference>
<name>A0AB36TBM5_ACETH</name>
<dbReference type="AlphaFoldDB" id="A0AB36TBM5"/>
<sequence length="156" mass="18223">MRKEIERKFIVNGDAYKSLAKGVLYRQGYIFSDKDKSVRVRVFNDKGYLTVKGASTGISRLEYEYEIPVGEANEILEYLCEKPVIEKLRYKFQFEGFTWEVDEFLGENEGLVIAEIELPDENAVFKKPDWIGREVTGDPRYLNSNLVKNPYKNFKE</sequence>
<dbReference type="Pfam" id="PF01928">
    <property type="entry name" value="CYTH"/>
    <property type="match status" value="1"/>
</dbReference>
<evidence type="ECO:0000259" key="2">
    <source>
        <dbReference type="PROSITE" id="PS51707"/>
    </source>
</evidence>
<feature type="active site" description="Proton acceptor" evidence="1">
    <location>
        <position position="29"/>
    </location>
</feature>
<feature type="domain" description="CYTH" evidence="2">
    <location>
        <begin position="2"/>
        <end position="148"/>
    </location>
</feature>
<comment type="caution">
    <text evidence="3">The sequence shown here is derived from an EMBL/GenBank/DDBJ whole genome shotgun (WGS) entry which is preliminary data.</text>
</comment>
<dbReference type="Gene3D" id="2.40.320.10">
    <property type="entry name" value="Hypothetical Protein Pfu-838710-001"/>
    <property type="match status" value="1"/>
</dbReference>